<dbReference type="RefSeq" id="WP_164028916.1">
    <property type="nucleotide sequence ID" value="NZ_JAABOQ010000001.1"/>
</dbReference>
<evidence type="ECO:0000313" key="1">
    <source>
        <dbReference type="EMBL" id="NER15639.1"/>
    </source>
</evidence>
<reference evidence="1 2" key="1">
    <citation type="submission" date="2020-01" db="EMBL/GenBank/DDBJ databases">
        <title>Spongiivirga citrea KCTC 32990T.</title>
        <authorList>
            <person name="Wang G."/>
        </authorList>
    </citation>
    <scope>NUCLEOTIDE SEQUENCE [LARGE SCALE GENOMIC DNA]</scope>
    <source>
        <strain evidence="1 2">KCTC 32990</strain>
    </source>
</reference>
<accession>A0A6M0CI79</accession>
<comment type="caution">
    <text evidence="1">The sequence shown here is derived from an EMBL/GenBank/DDBJ whole genome shotgun (WGS) entry which is preliminary data.</text>
</comment>
<protein>
    <submittedName>
        <fullName evidence="1">Uncharacterized protein</fullName>
    </submittedName>
</protein>
<keyword evidence="2" id="KW-1185">Reference proteome</keyword>
<evidence type="ECO:0000313" key="2">
    <source>
        <dbReference type="Proteomes" id="UP000474296"/>
    </source>
</evidence>
<proteinExistence type="predicted"/>
<organism evidence="1 2">
    <name type="scientific">Spongiivirga citrea</name>
    <dbReference type="NCBI Taxonomy" id="1481457"/>
    <lineage>
        <taxon>Bacteria</taxon>
        <taxon>Pseudomonadati</taxon>
        <taxon>Bacteroidota</taxon>
        <taxon>Flavobacteriia</taxon>
        <taxon>Flavobacteriales</taxon>
        <taxon>Flavobacteriaceae</taxon>
        <taxon>Spongiivirga</taxon>
    </lineage>
</organism>
<sequence length="87" mass="9808">MPLSNDMANLGAKSLEIKKVAWTKYGQTGIFPTDFGQTPKKQMTFKILKINILNLLLLINFIDNQWTSSFLTLDGGDYSRLIISILV</sequence>
<gene>
    <name evidence="1" type="ORF">GWK10_00355</name>
</gene>
<dbReference type="AlphaFoldDB" id="A0A6M0CI79"/>
<dbReference type="EMBL" id="JAABOQ010000001">
    <property type="protein sequence ID" value="NER15639.1"/>
    <property type="molecule type" value="Genomic_DNA"/>
</dbReference>
<name>A0A6M0CI79_9FLAO</name>
<dbReference type="Proteomes" id="UP000474296">
    <property type="component" value="Unassembled WGS sequence"/>
</dbReference>